<feature type="compositionally biased region" description="Low complexity" evidence="6">
    <location>
        <begin position="1679"/>
        <end position="1707"/>
    </location>
</feature>
<keyword evidence="4" id="KW-0072">Autophagy</keyword>
<dbReference type="PANTHER" id="PTHR31334:SF1">
    <property type="entry name" value="GUANINE NUCLEOTIDE EXCHANGE PROTEIN SMCR8"/>
    <property type="match status" value="1"/>
</dbReference>
<dbReference type="OrthoDB" id="2289278at2759"/>
<feature type="compositionally biased region" description="Low complexity" evidence="6">
    <location>
        <begin position="2050"/>
        <end position="2072"/>
    </location>
</feature>
<keyword evidence="9" id="KW-1185">Reference proteome</keyword>
<feature type="compositionally biased region" description="Low complexity" evidence="6">
    <location>
        <begin position="12"/>
        <end position="27"/>
    </location>
</feature>
<proteinExistence type="inferred from homology"/>
<feature type="compositionally biased region" description="Low complexity" evidence="6">
    <location>
        <begin position="437"/>
        <end position="446"/>
    </location>
</feature>
<dbReference type="GO" id="GO:0005085">
    <property type="term" value="F:guanyl-nucleotide exchange factor activity"/>
    <property type="evidence" value="ECO:0007669"/>
    <property type="project" value="UniProtKB-KW"/>
</dbReference>
<feature type="region of interest" description="Disordered" evidence="6">
    <location>
        <begin position="2117"/>
        <end position="2252"/>
    </location>
</feature>
<feature type="compositionally biased region" description="Low complexity" evidence="6">
    <location>
        <begin position="2224"/>
        <end position="2236"/>
    </location>
</feature>
<keyword evidence="2" id="KW-0963">Cytoplasm</keyword>
<dbReference type="InterPro" id="IPR037521">
    <property type="entry name" value="FLCN/SMCR8_DENN"/>
</dbReference>
<feature type="compositionally biased region" description="Acidic residues" evidence="6">
    <location>
        <begin position="2212"/>
        <end position="2223"/>
    </location>
</feature>
<accession>A0A9P6QEM8</accession>
<dbReference type="GO" id="GO:0006914">
    <property type="term" value="P:autophagy"/>
    <property type="evidence" value="ECO:0007669"/>
    <property type="project" value="UniProtKB-KW"/>
</dbReference>
<dbReference type="PANTHER" id="PTHR31334">
    <property type="entry name" value="SMITH-MAGENIS SYNDROME REGION GENE 8 PROTEIN"/>
    <property type="match status" value="1"/>
</dbReference>
<feature type="compositionally biased region" description="Low complexity" evidence="6">
    <location>
        <begin position="1896"/>
        <end position="1910"/>
    </location>
</feature>
<feature type="compositionally biased region" description="Low complexity" evidence="6">
    <location>
        <begin position="1530"/>
        <end position="1552"/>
    </location>
</feature>
<feature type="compositionally biased region" description="Acidic residues" evidence="6">
    <location>
        <begin position="1600"/>
        <end position="1621"/>
    </location>
</feature>
<feature type="compositionally biased region" description="Polar residues" evidence="6">
    <location>
        <begin position="1065"/>
        <end position="1077"/>
    </location>
</feature>
<evidence type="ECO:0000256" key="2">
    <source>
        <dbReference type="ARBA" id="ARBA00022490"/>
    </source>
</evidence>
<evidence type="ECO:0000256" key="4">
    <source>
        <dbReference type="ARBA" id="ARBA00023006"/>
    </source>
</evidence>
<feature type="compositionally biased region" description="Low complexity" evidence="6">
    <location>
        <begin position="48"/>
        <end position="71"/>
    </location>
</feature>
<feature type="region of interest" description="Disordered" evidence="6">
    <location>
        <begin position="1268"/>
        <end position="1366"/>
    </location>
</feature>
<sequence length="2304" mass="244216">MNSIQTGTPTNSGVATAAPTSTTPGSTHALPAPPAASKGVLRSTADQPSISVPSSSTITAASSPSSSSPATRQGAFRRRRPVAATSTSGSVSADPSGPDASKSPSLHLDDRPTCWWYTKGSTSIESDFVLIAEFSEIEGPRAVMTIPDNIIDLTFDSFAAAKQKENTSLDAGAATSSSARDQQQQQRQRAFDVHEYVLRITSVDHQSREMSDSFHIPEDIEVYICESEQQYWAYVHHFTLFDVNARGFVRPFNISYITKDPNKILPNYEDIRRKFSKAVQYFKMGNYALFRHELTRKLKDLNYTSNLLSGANDAAEKTSSDEPKGEEEGPGPRQPADQDHLSVLSPGTPHDSSNGNGNDSNTNVSDGNVLHEDNSDTLKPAEAGSSLAAIESTKAELASIKDAIEQATQIISMLEHYSIDGQPLLGHPDESGESVHAAAAGTAPAPLSEVSPMNSSENLASIAAGRSAALNDMSLFLGAQGRSGLRIRRKGSAHNVGRILEVGGGAGGMGAVSSGGTTTTSAAATMMVDTTNLSASSPLLSGLQEQSRKNSIVSEYESTMQHEPEYEPQFITTLYPVARDEIVFRTLRELCVTPMFWNSSIYFHLGIKKLKDILKDYHDDALLLKQTADDLRRMHPTSSTLTVGRRFQINFRNPDFITTTTTTTTNTTAARPSSPLPLHHDEPSPVPLIGLLHGISMANTLSDDGDSTISFARQSQPPTTSKAPTTTTAAATTLLGAATASPSSLMPVTATSATPAIATAPVPPAGVPPPPASVAGHFDADDADDEETGYDSLDDTSSFFTAVTGPYAVGGPFMDPPASRDSFTGTSMVVDRSARVVEWRQEQHSLRHKRSSRTLPGGDLSSGLPSDQHVQATHPTHPLLPPPLSTTFAAGVTTRDLQQPSASFHSSLLGHRLSDGAIGPVRLNRLSGQCGAGVGGGGGTTMTPGGGGGGGASGYAGGSSMTTRIPLSGTLVLQTLQDECATAKHVLFALWSGKRVCITGGVEHEARIRQYVAVLSVFVPHVGFPTREEQLLEHQRQVVPWHQGYDLLRASDFSTTTTTTTTTTMNATPKLTPTVTGSPPPAPISPTPPLLLVGVDRTRLEPAVLERKDILTVNLDTQETMEQQHSLAVEYADGLVLEKIFRSVDQGLFSDDGSFLAFVDSTLFDELLLKAFLYYHLVLRHRIFQHPHLLQHRHGNGGGGGGGVGGGGVGPGGVGSGYGNGFYSSACSDDGETFSYLRSYRRPSRQQSPPSSTKMMAAAVAAAAATTAAGGGGGSKQSRALPSSSSSSTLLPTGRRGVDSSSTKRGTMGATTKSAGRKGAGPFSSRESSDTEKAAKHYPPSSRKNTSGSNGYGLHGKVGREPPYHAMGTTTTAMAATTTTAPSSHMDWTRRLGKRTSKGKERHRQPQHRTTTSSGRAEFVDDWDEGDEVEHGEGEEEGDVDDLDDKQHREGGIHPMQYTTMQGMRKWKKWFDYWSAKSAAVIDPALAVFGKPDSQKGGGRGDRDRDRERSSRPSSRRSSPNGHGHRRGKAAAATGGAHSDGGHALQQQQQHHLAPRHREYRERNEREKERDQRRDRERDSKATGAHFDNMRHYNGLSNCSDDDGHEGEGEDEEEEEEEEIEVLSPRRLSSSHSRTTTASSVIGTDKDLPSLPAANRKGSQGHNGGVAVHAGDEVGLGITSHDATGAGDGAATSSSRKGQSNHSQNHGNNHHPHHHHHHHHHLSSALRRLHSASSRKLQPKVPLSLQPIKQGSSGGTEGETEGPSSSGIGSSHPTASTTTTTTATTMTSPQTSPTGSGTLRGLTSALRGAMSFGSAFGAPTATTSTTAVVATATTTTTAMSPTLSSSSPPIASQSLSLSLSSSSSSSSSSLLSPTLTKSRMGSMGEELSPSDRCSSEAATTNAAAVAAAEGNVKRRGSKRAKAKAWLEAKRKKHWHHRHGSKCSVPCTAGEEEGEEGEGEGEGEGEEEEGEEEDREGEEDDEDEEEMEVVGDRRVGGGGDMQRSHAIEDGQEVKDPEDDDPEAIAAVESGGGHPVRYPSDRTITGVEPSFSSSSAPGEESTTSTATTTTTTAKTKMKSKKVKKKSPVMTGAGASDEAAAAADMADMLTIEEIAQLEPTRFSMRSASSPSLAPPPLPLPLEPSPPALAPPPLPPRPRRSTTTVAMGDVSGRESATEYETSMETWATHADRQKEEEEARGKGKGKGDRGARPWEDEAGEETAEDAGESTATPATATATALDHQGATSSRPSLEADPFELTEEVLAVVRELIGGVSGEDDWAIIVYLAKLVYAYEKVKEATASPSSDK</sequence>
<feature type="region of interest" description="Disordered" evidence="6">
    <location>
        <begin position="1837"/>
        <end position="2098"/>
    </location>
</feature>
<comment type="similarity">
    <text evidence="5">Belongs to the SMCR8 family.</text>
</comment>
<feature type="compositionally biased region" description="Low complexity" evidence="6">
    <location>
        <begin position="351"/>
        <end position="368"/>
    </location>
</feature>
<feature type="compositionally biased region" description="Acidic residues" evidence="6">
    <location>
        <begin position="1420"/>
        <end position="1444"/>
    </location>
</feature>
<protein>
    <submittedName>
        <fullName evidence="8">Guanine nucleotide exchange protein smcr8</fullName>
    </submittedName>
</protein>
<feature type="domain" description="UDENN FLCN/SMCR8-type" evidence="7">
    <location>
        <begin position="158"/>
        <end position="1164"/>
    </location>
</feature>
<reference evidence="8" key="1">
    <citation type="journal article" date="2020" name="Fungal Divers.">
        <title>Resolving the Mortierellaceae phylogeny through synthesis of multi-gene phylogenetics and phylogenomics.</title>
        <authorList>
            <person name="Vandepol N."/>
            <person name="Liber J."/>
            <person name="Desiro A."/>
            <person name="Na H."/>
            <person name="Kennedy M."/>
            <person name="Barry K."/>
            <person name="Grigoriev I.V."/>
            <person name="Miller A.N."/>
            <person name="O'Donnell K."/>
            <person name="Stajich J.E."/>
            <person name="Bonito G."/>
        </authorList>
    </citation>
    <scope>NUCLEOTIDE SEQUENCE</scope>
    <source>
        <strain evidence="8">BC1065</strain>
    </source>
</reference>
<evidence type="ECO:0000256" key="6">
    <source>
        <dbReference type="SAM" id="MobiDB-lite"/>
    </source>
</evidence>
<feature type="compositionally biased region" description="Low complexity" evidence="6">
    <location>
        <begin position="1837"/>
        <end position="1876"/>
    </location>
</feature>
<feature type="compositionally biased region" description="Pro residues" evidence="6">
    <location>
        <begin position="1078"/>
        <end position="1088"/>
    </location>
</feature>
<feature type="compositionally biased region" description="Basic and acidic residues" evidence="6">
    <location>
        <begin position="1499"/>
        <end position="1511"/>
    </location>
</feature>
<feature type="compositionally biased region" description="Low complexity" evidence="6">
    <location>
        <begin position="1761"/>
        <end position="1797"/>
    </location>
</feature>
<gene>
    <name evidence="8" type="primary">SMCR8</name>
    <name evidence="8" type="ORF">DFQ27_000961</name>
</gene>
<feature type="region of interest" description="Disordered" evidence="6">
    <location>
        <begin position="1378"/>
        <end position="1457"/>
    </location>
</feature>
<feature type="compositionally biased region" description="Basic and acidic residues" evidence="6">
    <location>
        <begin position="2001"/>
        <end position="2013"/>
    </location>
</feature>
<feature type="region of interest" description="Disordered" evidence="6">
    <location>
        <begin position="423"/>
        <end position="452"/>
    </location>
</feature>
<feature type="compositionally biased region" description="Low complexity" evidence="6">
    <location>
        <begin position="173"/>
        <end position="188"/>
    </location>
</feature>
<feature type="region of interest" description="Disordered" evidence="6">
    <location>
        <begin position="1058"/>
        <end position="1088"/>
    </location>
</feature>
<evidence type="ECO:0000256" key="5">
    <source>
        <dbReference type="ARBA" id="ARBA00038137"/>
    </source>
</evidence>
<feature type="compositionally biased region" description="Low complexity" evidence="6">
    <location>
        <begin position="1512"/>
        <end position="1522"/>
    </location>
</feature>
<feature type="compositionally biased region" description="Acidic residues" evidence="6">
    <location>
        <begin position="1949"/>
        <end position="1988"/>
    </location>
</feature>
<feature type="compositionally biased region" description="Basic residues" evidence="6">
    <location>
        <begin position="1391"/>
        <end position="1407"/>
    </location>
</feature>
<dbReference type="PROSITE" id="PS51834">
    <property type="entry name" value="DENN_FLCN_SMCR8"/>
    <property type="match status" value="1"/>
</dbReference>
<evidence type="ECO:0000313" key="9">
    <source>
        <dbReference type="Proteomes" id="UP000807716"/>
    </source>
</evidence>
<evidence type="ECO:0000256" key="1">
    <source>
        <dbReference type="ARBA" id="ARBA00004496"/>
    </source>
</evidence>
<feature type="region of interest" description="Disordered" evidence="6">
    <location>
        <begin position="169"/>
        <end position="188"/>
    </location>
</feature>
<feature type="compositionally biased region" description="Low complexity" evidence="6">
    <location>
        <begin position="82"/>
        <end position="93"/>
    </location>
</feature>
<feature type="compositionally biased region" description="Basic residues" evidence="6">
    <location>
        <begin position="1913"/>
        <end position="1922"/>
    </location>
</feature>
<feature type="region of interest" description="Disordered" evidence="6">
    <location>
        <begin position="1"/>
        <end position="107"/>
    </location>
</feature>
<feature type="compositionally biased region" description="Low complexity" evidence="6">
    <location>
        <begin position="1281"/>
        <end position="1293"/>
    </location>
</feature>
<feature type="compositionally biased region" description="Basic residues" evidence="6">
    <location>
        <begin position="2073"/>
        <end position="2084"/>
    </location>
</feature>
<feature type="compositionally biased region" description="Low complexity" evidence="6">
    <location>
        <begin position="1625"/>
        <end position="1640"/>
    </location>
</feature>
<feature type="region of interest" description="Disordered" evidence="6">
    <location>
        <begin position="841"/>
        <end position="883"/>
    </location>
</feature>
<keyword evidence="3" id="KW-0344">Guanine-nucleotide releasing factor</keyword>
<dbReference type="GO" id="GO:0032045">
    <property type="term" value="C:guanyl-nucleotide exchange factor complex"/>
    <property type="evidence" value="ECO:0007669"/>
    <property type="project" value="TreeGrafter"/>
</dbReference>
<organism evidence="8 9">
    <name type="scientific">Actinomortierella ambigua</name>
    <dbReference type="NCBI Taxonomy" id="1343610"/>
    <lineage>
        <taxon>Eukaryota</taxon>
        <taxon>Fungi</taxon>
        <taxon>Fungi incertae sedis</taxon>
        <taxon>Mucoromycota</taxon>
        <taxon>Mortierellomycotina</taxon>
        <taxon>Mortierellomycetes</taxon>
        <taxon>Mortierellales</taxon>
        <taxon>Mortierellaceae</taxon>
        <taxon>Actinomortierella</taxon>
    </lineage>
</organism>
<feature type="compositionally biased region" description="Basic and acidic residues" evidence="6">
    <location>
        <begin position="314"/>
        <end position="327"/>
    </location>
</feature>
<comment type="subcellular location">
    <subcellularLocation>
        <location evidence="1">Cytoplasm</location>
    </subcellularLocation>
</comment>
<evidence type="ECO:0000259" key="7">
    <source>
        <dbReference type="PROSITE" id="PS51834"/>
    </source>
</evidence>
<evidence type="ECO:0000256" key="3">
    <source>
        <dbReference type="ARBA" id="ARBA00022658"/>
    </source>
</evidence>
<feature type="compositionally biased region" description="Basic and acidic residues" evidence="6">
    <location>
        <begin position="2185"/>
        <end position="2211"/>
    </location>
</feature>
<feature type="region of interest" description="Disordered" evidence="6">
    <location>
        <begin position="310"/>
        <end position="381"/>
    </location>
</feature>
<comment type="caution">
    <text evidence="8">The sequence shown here is derived from an EMBL/GenBank/DDBJ whole genome shotgun (WGS) entry which is preliminary data.</text>
</comment>
<dbReference type="GO" id="GO:0005737">
    <property type="term" value="C:cytoplasm"/>
    <property type="evidence" value="ECO:0007669"/>
    <property type="project" value="UniProtKB-SubCell"/>
</dbReference>
<feature type="compositionally biased region" description="Low complexity" evidence="6">
    <location>
        <begin position="2085"/>
        <end position="2098"/>
    </location>
</feature>
<feature type="compositionally biased region" description="Polar residues" evidence="6">
    <location>
        <begin position="1"/>
        <end position="11"/>
    </location>
</feature>
<feature type="region of interest" description="Disordered" evidence="6">
    <location>
        <begin position="1489"/>
        <end position="1801"/>
    </location>
</feature>
<evidence type="ECO:0000313" key="8">
    <source>
        <dbReference type="EMBL" id="KAG0264864.1"/>
    </source>
</evidence>
<feature type="compositionally biased region" description="Basic and acidic residues" evidence="6">
    <location>
        <begin position="1556"/>
        <end position="1581"/>
    </location>
</feature>
<feature type="compositionally biased region" description="Basic residues" evidence="6">
    <location>
        <begin position="1708"/>
        <end position="1730"/>
    </location>
</feature>
<dbReference type="EMBL" id="JAAAJB010000129">
    <property type="protein sequence ID" value="KAG0264864.1"/>
    <property type="molecule type" value="Genomic_DNA"/>
</dbReference>
<feature type="compositionally biased region" description="Polar residues" evidence="6">
    <location>
        <begin position="1299"/>
        <end position="1314"/>
    </location>
</feature>
<feature type="compositionally biased region" description="Pro residues" evidence="6">
    <location>
        <begin position="2129"/>
        <end position="2152"/>
    </location>
</feature>
<feature type="compositionally biased region" description="Basic residues" evidence="6">
    <location>
        <begin position="1929"/>
        <end position="1940"/>
    </location>
</feature>
<name>A0A9P6QEM8_9FUNG</name>
<dbReference type="Proteomes" id="UP000807716">
    <property type="component" value="Unassembled WGS sequence"/>
</dbReference>